<dbReference type="EMBL" id="JASCZI010272398">
    <property type="protein sequence ID" value="MED6222030.1"/>
    <property type="molecule type" value="Genomic_DNA"/>
</dbReference>
<proteinExistence type="predicted"/>
<keyword evidence="1" id="KW-1133">Transmembrane helix</keyword>
<evidence type="ECO:0000256" key="1">
    <source>
        <dbReference type="SAM" id="Phobius"/>
    </source>
</evidence>
<keyword evidence="3" id="KW-1185">Reference proteome</keyword>
<comment type="caution">
    <text evidence="2">The sequence shown here is derived from an EMBL/GenBank/DDBJ whole genome shotgun (WGS) entry which is preliminary data.</text>
</comment>
<protein>
    <submittedName>
        <fullName evidence="2">Uncharacterized protein</fullName>
    </submittedName>
</protein>
<accession>A0ABU6ZJA9</accession>
<name>A0ABU6ZJA9_9FABA</name>
<keyword evidence="1" id="KW-0812">Transmembrane</keyword>
<dbReference type="Proteomes" id="UP001341840">
    <property type="component" value="Unassembled WGS sequence"/>
</dbReference>
<reference evidence="2 3" key="1">
    <citation type="journal article" date="2023" name="Plants (Basel)">
        <title>Bridging the Gap: Combining Genomics and Transcriptomics Approaches to Understand Stylosanthes scabra, an Orphan Legume from the Brazilian Caatinga.</title>
        <authorList>
            <person name="Ferreira-Neto J.R.C."/>
            <person name="da Silva M.D."/>
            <person name="Binneck E."/>
            <person name="de Melo N.F."/>
            <person name="da Silva R.H."/>
            <person name="de Melo A.L.T.M."/>
            <person name="Pandolfi V."/>
            <person name="Bustamante F.O."/>
            <person name="Brasileiro-Vidal A.C."/>
            <person name="Benko-Iseppon A.M."/>
        </authorList>
    </citation>
    <scope>NUCLEOTIDE SEQUENCE [LARGE SCALE GENOMIC DNA]</scope>
    <source>
        <tissue evidence="2">Leaves</tissue>
    </source>
</reference>
<keyword evidence="1" id="KW-0472">Membrane</keyword>
<sequence length="289" mass="31976">MMIAEWTTRALRSRKPCVNRSSGSKVIATGSWRWRFGNFVVWSVPGQTFGEGSRIRCGVSNPGSVNILLALAPSSYAISQAKTSLYRIEISTLLCYERQNACVVAISASISHSSHSFQPKTLSPSFFSQFLPLFSNPNLTSLHPLPSFLHQSLKLIWSLLPFLASSSHHFPSPSSLVTSTLSLFEGARSLKVPHLPCDNESSKKILKSYLDIFSKLPVLKPKYLSEGLLPEDKYEVFWKLVDQQGLRPLLFMKERLLTLGVEASSLSSVLVVILVITFGFGASGRRLLA</sequence>
<evidence type="ECO:0000313" key="3">
    <source>
        <dbReference type="Proteomes" id="UP001341840"/>
    </source>
</evidence>
<feature type="transmembrane region" description="Helical" evidence="1">
    <location>
        <begin position="256"/>
        <end position="280"/>
    </location>
</feature>
<gene>
    <name evidence="2" type="ORF">PIB30_060587</name>
</gene>
<evidence type="ECO:0000313" key="2">
    <source>
        <dbReference type="EMBL" id="MED6222030.1"/>
    </source>
</evidence>
<organism evidence="2 3">
    <name type="scientific">Stylosanthes scabra</name>
    <dbReference type="NCBI Taxonomy" id="79078"/>
    <lineage>
        <taxon>Eukaryota</taxon>
        <taxon>Viridiplantae</taxon>
        <taxon>Streptophyta</taxon>
        <taxon>Embryophyta</taxon>
        <taxon>Tracheophyta</taxon>
        <taxon>Spermatophyta</taxon>
        <taxon>Magnoliopsida</taxon>
        <taxon>eudicotyledons</taxon>
        <taxon>Gunneridae</taxon>
        <taxon>Pentapetalae</taxon>
        <taxon>rosids</taxon>
        <taxon>fabids</taxon>
        <taxon>Fabales</taxon>
        <taxon>Fabaceae</taxon>
        <taxon>Papilionoideae</taxon>
        <taxon>50 kb inversion clade</taxon>
        <taxon>dalbergioids sensu lato</taxon>
        <taxon>Dalbergieae</taxon>
        <taxon>Pterocarpus clade</taxon>
        <taxon>Stylosanthes</taxon>
    </lineage>
</organism>